<gene>
    <name evidence="9" type="ORF">Psi02_36960</name>
</gene>
<dbReference type="RefSeq" id="WP_203975634.1">
    <property type="nucleotide sequence ID" value="NZ_BAAAKY010000014.1"/>
</dbReference>
<evidence type="ECO:0000256" key="3">
    <source>
        <dbReference type="ARBA" id="ARBA00022692"/>
    </source>
</evidence>
<keyword evidence="4 7" id="KW-1133">Transmembrane helix</keyword>
<feature type="transmembrane region" description="Helical" evidence="7">
    <location>
        <begin position="373"/>
        <end position="396"/>
    </location>
</feature>
<feature type="domain" description="ABC3 transporter permease C-terminal" evidence="8">
    <location>
        <begin position="484"/>
        <end position="587"/>
    </location>
</feature>
<keyword evidence="3 7" id="KW-0812">Transmembrane</keyword>
<feature type="transmembrane region" description="Helical" evidence="7">
    <location>
        <begin position="525"/>
        <end position="552"/>
    </location>
</feature>
<comment type="similarity">
    <text evidence="6">Belongs to the ABC-4 integral membrane protein family.</text>
</comment>
<evidence type="ECO:0000256" key="5">
    <source>
        <dbReference type="ARBA" id="ARBA00023136"/>
    </source>
</evidence>
<organism evidence="9 10">
    <name type="scientific">Planotetraspora silvatica</name>
    <dbReference type="NCBI Taxonomy" id="234614"/>
    <lineage>
        <taxon>Bacteria</taxon>
        <taxon>Bacillati</taxon>
        <taxon>Actinomycetota</taxon>
        <taxon>Actinomycetes</taxon>
        <taxon>Streptosporangiales</taxon>
        <taxon>Streptosporangiaceae</taxon>
        <taxon>Planotetraspora</taxon>
    </lineage>
</organism>
<dbReference type="AlphaFoldDB" id="A0A8J3XMC6"/>
<feature type="transmembrane region" description="Helical" evidence="7">
    <location>
        <begin position="442"/>
        <end position="460"/>
    </location>
</feature>
<feature type="transmembrane region" description="Helical" evidence="7">
    <location>
        <begin position="564"/>
        <end position="586"/>
    </location>
</feature>
<evidence type="ECO:0000256" key="6">
    <source>
        <dbReference type="ARBA" id="ARBA00038076"/>
    </source>
</evidence>
<dbReference type="Proteomes" id="UP000644610">
    <property type="component" value="Unassembled WGS sequence"/>
</dbReference>
<proteinExistence type="inferred from homology"/>
<protein>
    <recommendedName>
        <fullName evidence="8">ABC3 transporter permease C-terminal domain-containing protein</fullName>
    </recommendedName>
</protein>
<feature type="transmembrane region" description="Helical" evidence="7">
    <location>
        <begin position="20"/>
        <end position="42"/>
    </location>
</feature>
<dbReference type="GO" id="GO:0005886">
    <property type="term" value="C:plasma membrane"/>
    <property type="evidence" value="ECO:0007669"/>
    <property type="project" value="UniProtKB-SubCell"/>
</dbReference>
<evidence type="ECO:0000259" key="8">
    <source>
        <dbReference type="Pfam" id="PF02687"/>
    </source>
</evidence>
<dbReference type="PANTHER" id="PTHR30572">
    <property type="entry name" value="MEMBRANE COMPONENT OF TRANSPORTER-RELATED"/>
    <property type="match status" value="1"/>
</dbReference>
<dbReference type="Pfam" id="PF02687">
    <property type="entry name" value="FtsX"/>
    <property type="match status" value="2"/>
</dbReference>
<evidence type="ECO:0000256" key="7">
    <source>
        <dbReference type="SAM" id="Phobius"/>
    </source>
</evidence>
<sequence length="605" mass="62669">MGRFVLLGRLAARDLRRRPFDAVMVVLVIGVAVTALSVGLALNGVTDNPYRQTRQATAGPDVVASFMLRNNQTFPPGAVDELMSTPGVVGHTGPYPLAYTTIEAHGRSKGVAAEGRDPSPASVDQPLVAEGGWVRDGEVVIERGFADDLGVHAGDDVTLGGRPYRVAGTAVTAGLPSYPSNICHIVCDVPFPSPPSGGAPDIGLVWLTGPETTALATDARPLSFYLNLKLADPSAAPAFAAQRTGPGTFAERWPGTFFISWQDIQDADTGLVQSEQIAMQVSGLLLAMLAIAGMAVLAGRRIVDQTRRVGLLKAVGGTPRLVAAVLLAEHLAMALVAAALGIIAGRLLTPVIASAGAGLVGAPGAPALTPATIAPPVAIAVVVAIVATLVPAMRAARVSTVRALTEHPRPPRRRARLLAISARLPVPLLLGIRLIARRPARGALNALSIAVAVTGVVAIFPTAGQDLSVAPGPRADRLGQLTAIITVMLIVVAAVNTLFIARATITDARRMTALSRAFGATSRQVSVAMAATQLLPALPGAIVGIPAGLYLYRAAAQQRMLTIPPAWQLVAILLGTLLVVALLTAITTRFGARQSVTEILRTERA</sequence>
<keyword evidence="5 7" id="KW-0472">Membrane</keyword>
<keyword evidence="2" id="KW-1003">Cell membrane</keyword>
<reference evidence="9" key="1">
    <citation type="submission" date="2021-01" db="EMBL/GenBank/DDBJ databases">
        <title>Whole genome shotgun sequence of Planotetraspora silvatica NBRC 100141.</title>
        <authorList>
            <person name="Komaki H."/>
            <person name="Tamura T."/>
        </authorList>
    </citation>
    <scope>NUCLEOTIDE SEQUENCE</scope>
    <source>
        <strain evidence="9">NBRC 100141</strain>
    </source>
</reference>
<evidence type="ECO:0000256" key="1">
    <source>
        <dbReference type="ARBA" id="ARBA00004651"/>
    </source>
</evidence>
<accession>A0A8J3XMC6</accession>
<dbReference type="PANTHER" id="PTHR30572:SF4">
    <property type="entry name" value="ABC TRANSPORTER PERMEASE YTRF"/>
    <property type="match status" value="1"/>
</dbReference>
<dbReference type="GO" id="GO:0022857">
    <property type="term" value="F:transmembrane transporter activity"/>
    <property type="evidence" value="ECO:0007669"/>
    <property type="project" value="TreeGrafter"/>
</dbReference>
<evidence type="ECO:0000256" key="4">
    <source>
        <dbReference type="ARBA" id="ARBA00022989"/>
    </source>
</evidence>
<comment type="subcellular location">
    <subcellularLocation>
        <location evidence="1">Cell membrane</location>
        <topology evidence="1">Multi-pass membrane protein</topology>
    </subcellularLocation>
</comment>
<name>A0A8J3XMC6_9ACTN</name>
<keyword evidence="10" id="KW-1185">Reference proteome</keyword>
<dbReference type="InterPro" id="IPR003838">
    <property type="entry name" value="ABC3_permease_C"/>
</dbReference>
<feature type="domain" description="ABC3 transporter permease C-terminal" evidence="8">
    <location>
        <begin position="283"/>
        <end position="398"/>
    </location>
</feature>
<evidence type="ECO:0000256" key="2">
    <source>
        <dbReference type="ARBA" id="ARBA00022475"/>
    </source>
</evidence>
<feature type="transmembrane region" description="Helical" evidence="7">
    <location>
        <begin position="321"/>
        <end position="344"/>
    </location>
</feature>
<evidence type="ECO:0000313" key="10">
    <source>
        <dbReference type="Proteomes" id="UP000644610"/>
    </source>
</evidence>
<feature type="transmembrane region" description="Helical" evidence="7">
    <location>
        <begin position="277"/>
        <end position="300"/>
    </location>
</feature>
<feature type="transmembrane region" description="Helical" evidence="7">
    <location>
        <begin position="481"/>
        <end position="505"/>
    </location>
</feature>
<comment type="caution">
    <text evidence="9">The sequence shown here is derived from an EMBL/GenBank/DDBJ whole genome shotgun (WGS) entry which is preliminary data.</text>
</comment>
<evidence type="ECO:0000313" key="9">
    <source>
        <dbReference type="EMBL" id="GII47272.1"/>
    </source>
</evidence>
<dbReference type="InterPro" id="IPR050250">
    <property type="entry name" value="Macrolide_Exporter_MacB"/>
</dbReference>
<dbReference type="EMBL" id="BOOQ01000024">
    <property type="protein sequence ID" value="GII47272.1"/>
    <property type="molecule type" value="Genomic_DNA"/>
</dbReference>